<keyword evidence="1" id="KW-0472">Membrane</keyword>
<protein>
    <recommendedName>
        <fullName evidence="4">DUF4190 domain-containing protein</fullName>
    </recommendedName>
</protein>
<keyword evidence="1" id="KW-0812">Transmembrane</keyword>
<reference evidence="2 3" key="1">
    <citation type="journal article" date="2016" name="Nat. Commun.">
        <title>Thousands of microbial genomes shed light on interconnected biogeochemical processes in an aquifer system.</title>
        <authorList>
            <person name="Anantharaman K."/>
            <person name="Brown C.T."/>
            <person name="Hug L.A."/>
            <person name="Sharon I."/>
            <person name="Castelle C.J."/>
            <person name="Probst A.J."/>
            <person name="Thomas B.C."/>
            <person name="Singh A."/>
            <person name="Wilkins M.J."/>
            <person name="Karaoz U."/>
            <person name="Brodie E.L."/>
            <person name="Williams K.H."/>
            <person name="Hubbard S.S."/>
            <person name="Banfield J.F."/>
        </authorList>
    </citation>
    <scope>NUCLEOTIDE SEQUENCE [LARGE SCALE GENOMIC DNA]</scope>
</reference>
<comment type="caution">
    <text evidence="2">The sequence shown here is derived from an EMBL/GenBank/DDBJ whole genome shotgun (WGS) entry which is preliminary data.</text>
</comment>
<dbReference type="Proteomes" id="UP000176915">
    <property type="component" value="Unassembled WGS sequence"/>
</dbReference>
<name>A0A1F5SX77_9BACT</name>
<accession>A0A1F5SX77</accession>
<organism evidence="2 3">
    <name type="scientific">Candidatus Falkowbacteria bacterium RIFCSPLOWO2_12_FULL_45_13</name>
    <dbReference type="NCBI Taxonomy" id="1797991"/>
    <lineage>
        <taxon>Bacteria</taxon>
        <taxon>Candidatus Falkowiibacteriota</taxon>
    </lineage>
</organism>
<feature type="transmembrane region" description="Helical" evidence="1">
    <location>
        <begin position="6"/>
        <end position="26"/>
    </location>
</feature>
<proteinExistence type="predicted"/>
<dbReference type="Pfam" id="PF18895">
    <property type="entry name" value="T4SS_pilin"/>
    <property type="match status" value="1"/>
</dbReference>
<gene>
    <name evidence="2" type="ORF">A3H09_01220</name>
</gene>
<feature type="transmembrane region" description="Helical" evidence="1">
    <location>
        <begin position="38"/>
        <end position="64"/>
    </location>
</feature>
<evidence type="ECO:0000313" key="3">
    <source>
        <dbReference type="Proteomes" id="UP000176915"/>
    </source>
</evidence>
<evidence type="ECO:0008006" key="4">
    <source>
        <dbReference type="Google" id="ProtNLM"/>
    </source>
</evidence>
<dbReference type="EMBL" id="MFFY01000034">
    <property type="protein sequence ID" value="OGF31063.1"/>
    <property type="molecule type" value="Genomic_DNA"/>
</dbReference>
<evidence type="ECO:0000313" key="2">
    <source>
        <dbReference type="EMBL" id="OGF31063.1"/>
    </source>
</evidence>
<dbReference type="InterPro" id="IPR043993">
    <property type="entry name" value="T4SS_pilin"/>
</dbReference>
<dbReference type="AlphaFoldDB" id="A0A1F5SX77"/>
<sequence length="71" mass="7471">MGAALAFVGVIFFLLILWAGFGWMLAKGNEQKITEAKETIITAVLGLIVILGAYAITALIAMIFSNALKGA</sequence>
<keyword evidence="1" id="KW-1133">Transmembrane helix</keyword>
<evidence type="ECO:0000256" key="1">
    <source>
        <dbReference type="SAM" id="Phobius"/>
    </source>
</evidence>